<proteinExistence type="predicted"/>
<dbReference type="InterPro" id="IPR012854">
    <property type="entry name" value="Cu_amine_oxidase-like_N"/>
</dbReference>
<evidence type="ECO:0000313" key="4">
    <source>
        <dbReference type="Proteomes" id="UP000239833"/>
    </source>
</evidence>
<gene>
    <name evidence="3" type="ORF">ERICIII_05018</name>
</gene>
<evidence type="ECO:0000313" key="3">
    <source>
        <dbReference type="EMBL" id="AVF29017.1"/>
    </source>
</evidence>
<dbReference type="GO" id="GO:0008745">
    <property type="term" value="F:N-acetylmuramoyl-L-alanine amidase activity"/>
    <property type="evidence" value="ECO:0007669"/>
    <property type="project" value="UniProtKB-EC"/>
</dbReference>
<dbReference type="GeneID" id="64221168"/>
<dbReference type="Pfam" id="PF07833">
    <property type="entry name" value="Cu_amine_oxidN1"/>
    <property type="match status" value="1"/>
</dbReference>
<feature type="chain" id="PRO_5014992476" evidence="1">
    <location>
        <begin position="26"/>
        <end position="291"/>
    </location>
</feature>
<feature type="domain" description="Copper amine oxidase-like N-terminal" evidence="2">
    <location>
        <begin position="34"/>
        <end position="139"/>
    </location>
</feature>
<organism evidence="3 4">
    <name type="scientific">Paenibacillus larvae subsp. larvae</name>
    <dbReference type="NCBI Taxonomy" id="147375"/>
    <lineage>
        <taxon>Bacteria</taxon>
        <taxon>Bacillati</taxon>
        <taxon>Bacillota</taxon>
        <taxon>Bacilli</taxon>
        <taxon>Bacillales</taxon>
        <taxon>Paenibacillaceae</taxon>
        <taxon>Paenibacillus</taxon>
    </lineage>
</organism>
<evidence type="ECO:0000256" key="1">
    <source>
        <dbReference type="SAM" id="SignalP"/>
    </source>
</evidence>
<dbReference type="SUPFAM" id="SSF55383">
    <property type="entry name" value="Copper amine oxidase, domain N"/>
    <property type="match status" value="1"/>
</dbReference>
<dbReference type="AlphaFoldDB" id="A0A2L1UKN0"/>
<reference evidence="4" key="1">
    <citation type="submission" date="2017-02" db="EMBL/GenBank/DDBJ databases">
        <title>Delineation of Paenibacillus larvae strains originating from foulbrood outbreaks.</title>
        <authorList>
            <person name="Beims H."/>
            <person name="Bunk B."/>
            <person name="Sproeer C."/>
            <person name="Mohr K.I."/>
            <person name="Pradella S."/>
            <person name="Guenther G."/>
            <person name="Rohde M."/>
            <person name="von der Ohe W."/>
            <person name="Steinert M."/>
        </authorList>
    </citation>
    <scope>NUCLEOTIDE SEQUENCE [LARGE SCALE GENOMIC DNA]</scope>
    <source>
        <strain evidence="4">Eric_III</strain>
        <plasmid evidence="4">Plasmid unnamed3</plasmid>
    </source>
</reference>
<evidence type="ECO:0000259" key="2">
    <source>
        <dbReference type="Pfam" id="PF07833"/>
    </source>
</evidence>
<feature type="signal peptide" evidence="1">
    <location>
        <begin position="1"/>
        <end position="25"/>
    </location>
</feature>
<name>A0A2L1UKN0_9BACL</name>
<keyword evidence="3" id="KW-0614">Plasmid</keyword>
<dbReference type="EMBL" id="CP019658">
    <property type="protein sequence ID" value="AVF29017.1"/>
    <property type="molecule type" value="Genomic_DNA"/>
</dbReference>
<keyword evidence="3" id="KW-0378">Hydrolase</keyword>
<dbReference type="Gene3D" id="3.30.457.10">
    <property type="entry name" value="Copper amine oxidase-like, N-terminal domain"/>
    <property type="match status" value="1"/>
</dbReference>
<dbReference type="InterPro" id="IPR036582">
    <property type="entry name" value="Mao_N_sf"/>
</dbReference>
<accession>A0A2L1UKN0</accession>
<protein>
    <submittedName>
        <fullName evidence="3">N-acetylmuramoyl-L-alanine amidase</fullName>
        <ecNumber evidence="3">3.5.1.28</ecNumber>
    </submittedName>
</protein>
<dbReference type="Proteomes" id="UP000239833">
    <property type="component" value="Plasmid unnamed3"/>
</dbReference>
<sequence precursor="true">MKKVMLCVLAAANITLGLGVTGAKAAPNEISVKLNNKPLTFDVQPKIIDGRTYVPVAKILEEMGAQVKWHQDTWTVTAEKDDVTITMPIGDSEIEVDNQKLDIGLPSKIERGRTLVPLRLVSYATGTKIEWNDEDQTVFLTQSTEELVNQFVTGKVDDPVTYEHSKVLFDWILKEDQRGHLEPFYGNRAPEFHPWTGKPFKYNPGITSWFGYKEWENNLNTKYDCRVFTSNSITKEIWTDGYLLTEHKIVGTDLSGDVLFTDFAYSVTDQTVKNGIFSWMGKNVRTYLPSI</sequence>
<dbReference type="RefSeq" id="WP_158672850.1">
    <property type="nucleotide sequence ID" value="NZ_CP019658.1"/>
</dbReference>
<dbReference type="EC" id="3.5.1.28" evidence="3"/>
<keyword evidence="1" id="KW-0732">Signal</keyword>
<geneLocation type="plasmid" evidence="3">
    <name>unnamed3</name>
</geneLocation>